<evidence type="ECO:0000256" key="3">
    <source>
        <dbReference type="ARBA" id="ARBA00023163"/>
    </source>
</evidence>
<dbReference type="EMBL" id="FR905590">
    <property type="protein sequence ID" value="CDQ80351.1"/>
    <property type="molecule type" value="Genomic_DNA"/>
</dbReference>
<keyword evidence="3" id="KW-0804">Transcription</keyword>
<organism evidence="6 7">
    <name type="scientific">Oncorhynchus mykiss</name>
    <name type="common">Rainbow trout</name>
    <name type="synonym">Salmo gairdneri</name>
    <dbReference type="NCBI Taxonomy" id="8022"/>
    <lineage>
        <taxon>Eukaryota</taxon>
        <taxon>Metazoa</taxon>
        <taxon>Chordata</taxon>
        <taxon>Craniata</taxon>
        <taxon>Vertebrata</taxon>
        <taxon>Euteleostomi</taxon>
        <taxon>Actinopterygii</taxon>
        <taxon>Neopterygii</taxon>
        <taxon>Teleostei</taxon>
        <taxon>Protacanthopterygii</taxon>
        <taxon>Salmoniformes</taxon>
        <taxon>Salmonidae</taxon>
        <taxon>Salmoninae</taxon>
        <taxon>Oncorhynchus</taxon>
    </lineage>
</organism>
<dbReference type="GO" id="GO:0000981">
    <property type="term" value="F:DNA-binding transcription factor activity, RNA polymerase II-specific"/>
    <property type="evidence" value="ECO:0007669"/>
    <property type="project" value="TreeGrafter"/>
</dbReference>
<dbReference type="InterPro" id="IPR011598">
    <property type="entry name" value="bHLH_dom"/>
</dbReference>
<feature type="domain" description="BHLH" evidence="5">
    <location>
        <begin position="52"/>
        <end position="105"/>
    </location>
</feature>
<dbReference type="PaxDb" id="8022-A0A060XLL4"/>
<gene>
    <name evidence="6" type="ORF">GSONMT00049999001</name>
</gene>
<evidence type="ECO:0000313" key="7">
    <source>
        <dbReference type="Proteomes" id="UP000193380"/>
    </source>
</evidence>
<evidence type="ECO:0000259" key="5">
    <source>
        <dbReference type="PROSITE" id="PS50888"/>
    </source>
</evidence>
<evidence type="ECO:0000256" key="4">
    <source>
        <dbReference type="ARBA" id="ARBA00023242"/>
    </source>
</evidence>
<sequence length="138" mass="15660">MSDLIISVLLGVETTSGRMTVCCESCESPWSSERCSSHLFSGETESRLGLCKRFRSTKGASKARRDQINSEIRNMRTLLPIPQEDQDRLSYLHSMAVITAYIRKSFLYKGEYKTRRGTVMHVTTRTLESTEPVGHSHL</sequence>
<dbReference type="InterPro" id="IPR056192">
    <property type="entry name" value="bHLH_NPAS4"/>
</dbReference>
<evidence type="ECO:0000313" key="6">
    <source>
        <dbReference type="EMBL" id="CDQ80351.1"/>
    </source>
</evidence>
<dbReference type="Proteomes" id="UP000193380">
    <property type="component" value="Unassembled WGS sequence"/>
</dbReference>
<accession>A0A060XLL4</accession>
<dbReference type="GO" id="GO:0000977">
    <property type="term" value="F:RNA polymerase II transcription regulatory region sequence-specific DNA binding"/>
    <property type="evidence" value="ECO:0007669"/>
    <property type="project" value="TreeGrafter"/>
</dbReference>
<proteinExistence type="predicted"/>
<dbReference type="PROSITE" id="PS50888">
    <property type="entry name" value="BHLH"/>
    <property type="match status" value="1"/>
</dbReference>
<dbReference type="GO" id="GO:0046983">
    <property type="term" value="F:protein dimerization activity"/>
    <property type="evidence" value="ECO:0007669"/>
    <property type="project" value="InterPro"/>
</dbReference>
<dbReference type="Pfam" id="PF23183">
    <property type="entry name" value="bHLH_NPAS4"/>
    <property type="match status" value="1"/>
</dbReference>
<keyword evidence="2" id="KW-0238">DNA-binding</keyword>
<reference evidence="6" key="1">
    <citation type="journal article" date="2014" name="Nat. Commun.">
        <title>The rainbow trout genome provides novel insights into evolution after whole-genome duplication in vertebrates.</title>
        <authorList>
            <person name="Berthelot C."/>
            <person name="Brunet F."/>
            <person name="Chalopin D."/>
            <person name="Juanchich A."/>
            <person name="Bernard M."/>
            <person name="Noel B."/>
            <person name="Bento P."/>
            <person name="Da Silva C."/>
            <person name="Labadie K."/>
            <person name="Alberti A."/>
            <person name="Aury J.M."/>
            <person name="Louis A."/>
            <person name="Dehais P."/>
            <person name="Bardou P."/>
            <person name="Montfort J."/>
            <person name="Klopp C."/>
            <person name="Cabau C."/>
            <person name="Gaspin C."/>
            <person name="Thorgaard G.H."/>
            <person name="Boussaha M."/>
            <person name="Quillet E."/>
            <person name="Guyomard R."/>
            <person name="Galiana D."/>
            <person name="Bobe J."/>
            <person name="Volff J.N."/>
            <person name="Genet C."/>
            <person name="Wincker P."/>
            <person name="Jaillon O."/>
            <person name="Roest Crollius H."/>
            <person name="Guiguen Y."/>
        </authorList>
    </citation>
    <scope>NUCLEOTIDE SEQUENCE [LARGE SCALE GENOMIC DNA]</scope>
</reference>
<keyword evidence="4" id="KW-0539">Nucleus</keyword>
<name>A0A060XLL4_ONCMY</name>
<dbReference type="PANTHER" id="PTHR23043">
    <property type="entry name" value="HYPOXIA-INDUCIBLE FACTOR 1 ALPHA"/>
    <property type="match status" value="1"/>
</dbReference>
<reference evidence="6" key="2">
    <citation type="submission" date="2014-03" db="EMBL/GenBank/DDBJ databases">
        <authorList>
            <person name="Genoscope - CEA"/>
        </authorList>
    </citation>
    <scope>NUCLEOTIDE SEQUENCE</scope>
</reference>
<dbReference type="AlphaFoldDB" id="A0A060XLL4"/>
<protein>
    <recommendedName>
        <fullName evidence="5">BHLH domain-containing protein</fullName>
    </recommendedName>
</protein>
<dbReference type="STRING" id="8022.A0A060XLL4"/>
<evidence type="ECO:0000256" key="2">
    <source>
        <dbReference type="ARBA" id="ARBA00023125"/>
    </source>
</evidence>
<dbReference type="PANTHER" id="PTHR23043:SF37">
    <property type="entry name" value="NPAS4 PROTEIN"/>
    <property type="match status" value="1"/>
</dbReference>
<keyword evidence="1" id="KW-0805">Transcription regulation</keyword>
<evidence type="ECO:0000256" key="1">
    <source>
        <dbReference type="ARBA" id="ARBA00023015"/>
    </source>
</evidence>